<dbReference type="Proteomes" id="UP001219525">
    <property type="component" value="Unassembled WGS sequence"/>
</dbReference>
<evidence type="ECO:0000313" key="1">
    <source>
        <dbReference type="EMBL" id="KAJ7219925.1"/>
    </source>
</evidence>
<dbReference type="EMBL" id="JARJCW010000010">
    <property type="protein sequence ID" value="KAJ7219925.1"/>
    <property type="molecule type" value="Genomic_DNA"/>
</dbReference>
<reference evidence="1" key="1">
    <citation type="submission" date="2023-03" db="EMBL/GenBank/DDBJ databases">
        <title>Massive genome expansion in bonnet fungi (Mycena s.s.) driven by repeated elements and novel gene families across ecological guilds.</title>
        <authorList>
            <consortium name="Lawrence Berkeley National Laboratory"/>
            <person name="Harder C.B."/>
            <person name="Miyauchi S."/>
            <person name="Viragh M."/>
            <person name="Kuo A."/>
            <person name="Thoen E."/>
            <person name="Andreopoulos B."/>
            <person name="Lu D."/>
            <person name="Skrede I."/>
            <person name="Drula E."/>
            <person name="Henrissat B."/>
            <person name="Morin E."/>
            <person name="Kohler A."/>
            <person name="Barry K."/>
            <person name="LaButti K."/>
            <person name="Morin E."/>
            <person name="Salamov A."/>
            <person name="Lipzen A."/>
            <person name="Mereny Z."/>
            <person name="Hegedus B."/>
            <person name="Baldrian P."/>
            <person name="Stursova M."/>
            <person name="Weitz H."/>
            <person name="Taylor A."/>
            <person name="Grigoriev I.V."/>
            <person name="Nagy L.G."/>
            <person name="Martin F."/>
            <person name="Kauserud H."/>
        </authorList>
    </citation>
    <scope>NUCLEOTIDE SEQUENCE</scope>
    <source>
        <strain evidence="1">9144</strain>
    </source>
</reference>
<protein>
    <submittedName>
        <fullName evidence="1">Uncharacterized protein</fullName>
    </submittedName>
</protein>
<organism evidence="1 2">
    <name type="scientific">Mycena pura</name>
    <dbReference type="NCBI Taxonomy" id="153505"/>
    <lineage>
        <taxon>Eukaryota</taxon>
        <taxon>Fungi</taxon>
        <taxon>Dikarya</taxon>
        <taxon>Basidiomycota</taxon>
        <taxon>Agaricomycotina</taxon>
        <taxon>Agaricomycetes</taxon>
        <taxon>Agaricomycetidae</taxon>
        <taxon>Agaricales</taxon>
        <taxon>Marasmiineae</taxon>
        <taxon>Mycenaceae</taxon>
        <taxon>Mycena</taxon>
    </lineage>
</organism>
<sequence length="113" mass="13032">MKRVSYASELDNVLLEMEDIAMPVLLPANFALYVNTLVEEAQKDAGLEPKDILIPVNTSLTMTDLDYSDATLCLFIWLIPASLMWQQLDSRIDKVFEAIHAFYHIHDRIYNRD</sequence>
<comment type="caution">
    <text evidence="1">The sequence shown here is derived from an EMBL/GenBank/DDBJ whole genome shotgun (WGS) entry which is preliminary data.</text>
</comment>
<name>A0AAD6YH27_9AGAR</name>
<gene>
    <name evidence="1" type="ORF">GGX14DRAFT_559735</name>
</gene>
<evidence type="ECO:0000313" key="2">
    <source>
        <dbReference type="Proteomes" id="UP001219525"/>
    </source>
</evidence>
<keyword evidence="2" id="KW-1185">Reference proteome</keyword>
<dbReference type="AlphaFoldDB" id="A0AAD6YH27"/>
<accession>A0AAD6YH27</accession>
<proteinExistence type="predicted"/>